<dbReference type="GO" id="GO:0005829">
    <property type="term" value="C:cytosol"/>
    <property type="evidence" value="ECO:0007669"/>
    <property type="project" value="TreeGrafter"/>
</dbReference>
<dbReference type="FunFam" id="3.20.19.10:FF:000002">
    <property type="entry name" value="Aconitate hydratase, mitochondrial"/>
    <property type="match status" value="1"/>
</dbReference>
<dbReference type="EMBL" id="FWWW01000057">
    <property type="protein sequence ID" value="SMB91774.1"/>
    <property type="molecule type" value="Genomic_DNA"/>
</dbReference>
<dbReference type="EC" id="4.2.1.3" evidence="4"/>
<dbReference type="Gene3D" id="3.30.499.10">
    <property type="entry name" value="Aconitase, domain 3"/>
    <property type="match status" value="2"/>
</dbReference>
<name>A0A1W1VFL7_9BACT</name>
<organism evidence="18 19">
    <name type="scientific">Hymenobacter roseosalivarius DSM 11622</name>
    <dbReference type="NCBI Taxonomy" id="645990"/>
    <lineage>
        <taxon>Bacteria</taxon>
        <taxon>Pseudomonadati</taxon>
        <taxon>Bacteroidota</taxon>
        <taxon>Cytophagia</taxon>
        <taxon>Cytophagales</taxon>
        <taxon>Hymenobacteraceae</taxon>
        <taxon>Hymenobacter</taxon>
    </lineage>
</organism>
<comment type="cofactor">
    <cofactor evidence="1">
        <name>[4Fe-4S] cluster</name>
        <dbReference type="ChEBI" id="CHEBI:49883"/>
    </cofactor>
</comment>
<gene>
    <name evidence="18" type="ORF">SAMN00120144_2458</name>
</gene>
<evidence type="ECO:0000256" key="4">
    <source>
        <dbReference type="ARBA" id="ARBA00012926"/>
    </source>
</evidence>
<dbReference type="STRING" id="645990.SAMN00120144_2458"/>
<evidence type="ECO:0000256" key="2">
    <source>
        <dbReference type="ARBA" id="ARBA00004717"/>
    </source>
</evidence>
<evidence type="ECO:0000256" key="10">
    <source>
        <dbReference type="ARBA" id="ARBA00023014"/>
    </source>
</evidence>
<dbReference type="PANTHER" id="PTHR43160">
    <property type="entry name" value="ACONITATE HYDRATASE B"/>
    <property type="match status" value="1"/>
</dbReference>
<proteinExistence type="inferred from homology"/>
<evidence type="ECO:0000313" key="19">
    <source>
        <dbReference type="Proteomes" id="UP000192266"/>
    </source>
</evidence>
<dbReference type="Gene3D" id="3.20.19.10">
    <property type="entry name" value="Aconitase, domain 4"/>
    <property type="match status" value="1"/>
</dbReference>
<dbReference type="InterPro" id="IPR001030">
    <property type="entry name" value="Acoase/IPM_deHydtase_lsu_aba"/>
</dbReference>
<dbReference type="PROSITE" id="PS01244">
    <property type="entry name" value="ACONITASE_2"/>
    <property type="match status" value="1"/>
</dbReference>
<evidence type="ECO:0000256" key="12">
    <source>
        <dbReference type="ARBA" id="ARBA00023501"/>
    </source>
</evidence>
<evidence type="ECO:0000256" key="3">
    <source>
        <dbReference type="ARBA" id="ARBA00007185"/>
    </source>
</evidence>
<accession>A0A1W1VFL7</accession>
<evidence type="ECO:0000256" key="8">
    <source>
        <dbReference type="ARBA" id="ARBA00022946"/>
    </source>
</evidence>
<dbReference type="FunFam" id="3.30.499.10:FF:000004">
    <property type="entry name" value="Aconitate hydratase, mitochondrial"/>
    <property type="match status" value="1"/>
</dbReference>
<dbReference type="GO" id="GO:0046872">
    <property type="term" value="F:metal ion binding"/>
    <property type="evidence" value="ECO:0007669"/>
    <property type="project" value="UniProtKB-KW"/>
</dbReference>
<evidence type="ECO:0000256" key="6">
    <source>
        <dbReference type="ARBA" id="ARBA00022532"/>
    </source>
</evidence>
<dbReference type="PANTHER" id="PTHR43160:SF3">
    <property type="entry name" value="ACONITATE HYDRATASE, MITOCHONDRIAL"/>
    <property type="match status" value="1"/>
</dbReference>
<feature type="domain" description="Aconitase A/isopropylmalate dehydratase small subunit swivel" evidence="17">
    <location>
        <begin position="558"/>
        <end position="687"/>
    </location>
</feature>
<dbReference type="InterPro" id="IPR015928">
    <property type="entry name" value="Aconitase/3IPM_dehydase_swvl"/>
</dbReference>
<evidence type="ECO:0000259" key="16">
    <source>
        <dbReference type="Pfam" id="PF00330"/>
    </source>
</evidence>
<dbReference type="GO" id="GO:0006099">
    <property type="term" value="P:tricarboxylic acid cycle"/>
    <property type="evidence" value="ECO:0007669"/>
    <property type="project" value="UniProtKB-UniPathway"/>
</dbReference>
<dbReference type="Gene3D" id="3.40.1060.10">
    <property type="entry name" value="Aconitase, Domain 2"/>
    <property type="match status" value="1"/>
</dbReference>
<dbReference type="InterPro" id="IPR018136">
    <property type="entry name" value="Aconitase_4Fe-4S_BS"/>
</dbReference>
<reference evidence="18 19" key="1">
    <citation type="submission" date="2017-04" db="EMBL/GenBank/DDBJ databases">
        <authorList>
            <person name="Afonso C.L."/>
            <person name="Miller P.J."/>
            <person name="Scott M.A."/>
            <person name="Spackman E."/>
            <person name="Goraichik I."/>
            <person name="Dimitrov K.M."/>
            <person name="Suarez D.L."/>
            <person name="Swayne D.E."/>
        </authorList>
    </citation>
    <scope>NUCLEOTIDE SEQUENCE [LARGE SCALE GENOMIC DNA]</scope>
    <source>
        <strain evidence="18 19">DSM 11622</strain>
    </source>
</reference>
<evidence type="ECO:0000313" key="18">
    <source>
        <dbReference type="EMBL" id="SMB91774.1"/>
    </source>
</evidence>
<dbReference type="NCBIfam" id="TIGR01340">
    <property type="entry name" value="aconitase_mito"/>
    <property type="match status" value="1"/>
</dbReference>
<evidence type="ECO:0000256" key="9">
    <source>
        <dbReference type="ARBA" id="ARBA00023004"/>
    </source>
</evidence>
<keyword evidence="10" id="KW-0411">Iron-sulfur</keyword>
<dbReference type="PRINTS" id="PR00415">
    <property type="entry name" value="ACONITASE"/>
</dbReference>
<dbReference type="InterPro" id="IPR015932">
    <property type="entry name" value="Aconitase_dom2"/>
</dbReference>
<dbReference type="Pfam" id="PF00330">
    <property type="entry name" value="Aconitase"/>
    <property type="match status" value="1"/>
</dbReference>
<dbReference type="SUPFAM" id="SSF53732">
    <property type="entry name" value="Aconitase iron-sulfur domain"/>
    <property type="match status" value="1"/>
</dbReference>
<evidence type="ECO:0000256" key="13">
    <source>
        <dbReference type="ARBA" id="ARBA00029682"/>
    </source>
</evidence>
<dbReference type="FunFam" id="3.30.499.10:FF:000003">
    <property type="entry name" value="Aconitate hydratase, mitochondrial"/>
    <property type="match status" value="1"/>
</dbReference>
<comment type="similarity">
    <text evidence="3">Belongs to the aconitase/IPM isomerase family.</text>
</comment>
<evidence type="ECO:0000256" key="5">
    <source>
        <dbReference type="ARBA" id="ARBA00019378"/>
    </source>
</evidence>
<dbReference type="SUPFAM" id="SSF52016">
    <property type="entry name" value="LeuD/IlvD-like"/>
    <property type="match status" value="1"/>
</dbReference>
<dbReference type="GO" id="GO:0051539">
    <property type="term" value="F:4 iron, 4 sulfur cluster binding"/>
    <property type="evidence" value="ECO:0007669"/>
    <property type="project" value="InterPro"/>
</dbReference>
<dbReference type="InterPro" id="IPR015931">
    <property type="entry name" value="Acnase/IPM_dHydase_lsu_aba_1/3"/>
</dbReference>
<dbReference type="InterPro" id="IPR036008">
    <property type="entry name" value="Aconitase_4Fe-4S_dom"/>
</dbReference>
<dbReference type="CDD" id="cd01584">
    <property type="entry name" value="AcnA_Mitochondrial"/>
    <property type="match status" value="1"/>
</dbReference>
<dbReference type="PROSITE" id="PS00450">
    <property type="entry name" value="ACONITASE_1"/>
    <property type="match status" value="1"/>
</dbReference>
<keyword evidence="11" id="KW-0456">Lyase</keyword>
<keyword evidence="7" id="KW-0479">Metal-binding</keyword>
<dbReference type="FunFam" id="3.40.1060.10:FF:000001">
    <property type="entry name" value="Aconitate hydratase, mitochondrial"/>
    <property type="match status" value="1"/>
</dbReference>
<dbReference type="GO" id="GO:0003994">
    <property type="term" value="F:aconitate hydratase activity"/>
    <property type="evidence" value="ECO:0007669"/>
    <property type="project" value="UniProtKB-EC"/>
</dbReference>
<evidence type="ECO:0000259" key="17">
    <source>
        <dbReference type="Pfam" id="PF00694"/>
    </source>
</evidence>
<keyword evidence="8" id="KW-0809">Transit peptide</keyword>
<dbReference type="InterPro" id="IPR000573">
    <property type="entry name" value="AconitaseA/IPMdHydase_ssu_swvl"/>
</dbReference>
<keyword evidence="19" id="KW-1185">Reference proteome</keyword>
<dbReference type="Proteomes" id="UP000192266">
    <property type="component" value="Unassembled WGS sequence"/>
</dbReference>
<comment type="catalytic activity">
    <reaction evidence="12">
        <text>citrate = D-threo-isocitrate</text>
        <dbReference type="Rhea" id="RHEA:10336"/>
        <dbReference type="ChEBI" id="CHEBI:15562"/>
        <dbReference type="ChEBI" id="CHEBI:16947"/>
        <dbReference type="EC" id="4.2.1.3"/>
    </reaction>
</comment>
<protein>
    <recommendedName>
        <fullName evidence="5">Aconitate hydratase A</fullName>
        <ecNumber evidence="4">4.2.1.3</ecNumber>
    </recommendedName>
    <alternativeName>
        <fullName evidence="13">Citrate hydro-lyase</fullName>
    </alternativeName>
    <alternativeName>
        <fullName evidence="15">Iron-responsive protein-like</fullName>
    </alternativeName>
    <alternativeName>
        <fullName evidence="14">RNA-binding protein</fullName>
    </alternativeName>
</protein>
<sequence length="764" mass="82387">MAFDLEMIQAVYAGMGERIEAARTAVGRPLTLTEKILYSHLYGGNVQQAYERGVSYVDFAPDRVAMQDATAQMALLQFMQAGKDKTAVPSTVHCDHLIQARVGADSDLAQANEENREVYDFLASVSNRYGIGFWKPGAGIIHQVVLENYAFPGGMMIGTDSHTPNAGGLGMIAIGVGGADAVDVMAGMAWELKFPKVIGVKLTGKLSGWTSAKDVILRVAGILTVKGGTGAIVEYFGEGANNLSATGKGTICNMGAEIGATTSVFSYDEKMADYLRGTSRAEIADLANDVAAHLRADDEVYANPQDYYDQLIEIDLNTLEPYVNGPFTPDAAWPISQFAAAVRENGWPAKLEVGLIGSCTNSSYEDITRAASIAGQAVQKGLTVNAEFTVTPGSELVRYTVERDGLLDTFAQMGGVVLANACGPCIGQWARHSDDPKRKNSIITSFNRNFAKRNDGNPNTHAFVASPEIVTAFAIAGDLTFNPLTDTLATKDGRQVKLDEPTGVEMPPQGYDVEDAGYQAPAENGLGVQVLVDPESERLELLEPFKPWEGTDLKGLRLLIKAQGKCTTDHISMAGPWLKYRGHLDNISNNMLIGAMNAFNGEANAVKDQVTQGNPYNTVPQVARTYKSMGIGTVVVGDENYGEGSSREHAAMEPRHLGVRAVIVKSFARIHETNLKKQGMLALTFVNKADYDLIEENDTIDIIGLTSFAPGSQIQARLHHDDGDTDLINLNHTYNQGQIEWFKAGSALNLIRLKESGAAQMSQK</sequence>
<dbReference type="RefSeq" id="WP_084444658.1">
    <property type="nucleotide sequence ID" value="NZ_FWWW01000057.1"/>
</dbReference>
<dbReference type="NCBIfam" id="NF005558">
    <property type="entry name" value="PRK07229.1"/>
    <property type="match status" value="1"/>
</dbReference>
<evidence type="ECO:0000256" key="7">
    <source>
        <dbReference type="ARBA" id="ARBA00022723"/>
    </source>
</evidence>
<dbReference type="InterPro" id="IPR006248">
    <property type="entry name" value="Aconitase_mito-like"/>
</dbReference>
<evidence type="ECO:0000256" key="15">
    <source>
        <dbReference type="ARBA" id="ARBA00031977"/>
    </source>
</evidence>
<keyword evidence="9" id="KW-0408">Iron</keyword>
<evidence type="ECO:0000256" key="14">
    <source>
        <dbReference type="ARBA" id="ARBA00031081"/>
    </source>
</evidence>
<comment type="pathway">
    <text evidence="2">Carbohydrate metabolism; tricarboxylic acid cycle; isocitrate from oxaloacetate: step 2/2.</text>
</comment>
<evidence type="ECO:0000256" key="11">
    <source>
        <dbReference type="ARBA" id="ARBA00023239"/>
    </source>
</evidence>
<dbReference type="UniPathway" id="UPA00223">
    <property type="reaction ID" value="UER00718"/>
</dbReference>
<dbReference type="AlphaFoldDB" id="A0A1W1VFL7"/>
<dbReference type="Pfam" id="PF00694">
    <property type="entry name" value="Aconitase_C"/>
    <property type="match status" value="1"/>
</dbReference>
<keyword evidence="6" id="KW-0816">Tricarboxylic acid cycle</keyword>
<evidence type="ECO:0000256" key="1">
    <source>
        <dbReference type="ARBA" id="ARBA00001966"/>
    </source>
</evidence>
<feature type="domain" description="Aconitase/3-isopropylmalate dehydratase large subunit alpha/beta/alpha" evidence="16">
    <location>
        <begin position="34"/>
        <end position="477"/>
    </location>
</feature>
<dbReference type="OrthoDB" id="9764318at2"/>
<dbReference type="InterPro" id="IPR050926">
    <property type="entry name" value="Aconitase/IPM_isomerase"/>
</dbReference>